<dbReference type="OrthoDB" id="40991at2157"/>
<dbReference type="InterPro" id="IPR038078">
    <property type="entry name" value="PhoU-like_sf"/>
</dbReference>
<dbReference type="PANTHER" id="PTHR42930:SF5">
    <property type="entry name" value="PHOSPHATE UPTAKE REGULATOR, PHOU"/>
    <property type="match status" value="1"/>
</dbReference>
<dbReference type="SUPFAM" id="SSF109755">
    <property type="entry name" value="PhoU-like"/>
    <property type="match status" value="1"/>
</dbReference>
<organism evidence="3 4">
    <name type="scientific">Candidatus Nitrosocosmicus franklandianus</name>
    <dbReference type="NCBI Taxonomy" id="1798806"/>
    <lineage>
        <taxon>Archaea</taxon>
        <taxon>Nitrososphaerota</taxon>
        <taxon>Nitrososphaeria</taxon>
        <taxon>Nitrososphaerales</taxon>
        <taxon>Nitrososphaeraceae</taxon>
        <taxon>Candidatus Nitrosocosmicus</taxon>
    </lineage>
</organism>
<dbReference type="EMBL" id="LR216287">
    <property type="protein sequence ID" value="VFJ14996.1"/>
    <property type="molecule type" value="Genomic_DNA"/>
</dbReference>
<name>A0A484IDV4_9ARCH</name>
<keyword evidence="4" id="KW-1185">Reference proteome</keyword>
<dbReference type="GO" id="GO:0030643">
    <property type="term" value="P:intracellular phosphate ion homeostasis"/>
    <property type="evidence" value="ECO:0007669"/>
    <property type="project" value="InterPro"/>
</dbReference>
<evidence type="ECO:0000313" key="3">
    <source>
        <dbReference type="EMBL" id="VFJ14996.1"/>
    </source>
</evidence>
<dbReference type="Pfam" id="PF01895">
    <property type="entry name" value="PhoU"/>
    <property type="match status" value="1"/>
</dbReference>
<sequence length="353" mass="40563">MTIYTRILQQIGSSILISLPNEWIKKNKLSKGNTVTVETNVDNTISIYNSYQEEEIKIVFELNEGSQDQNKIENSYDHASLNEKIIKIILNKIFGAYLLGYNRITVHSKNQISFENSEIVKKATRKLIGLEIVDENSFSISFQFLIDARTLNIQKILGMMNSIIHGMFRETIHSLSGDFSSDLKNKIASRDDEIDRQYFLLVRVIRTAIMNKKLASTLNLTNIDMLDYRIAANYLETAGDLIAELVTYLSRYKWPNQISTLIKKIGYSLEEMQHYAIEAFISTSRDKAFKVIENYEDFKQNIAELKKNIASNQIENLDETYSITLVNSISCLDNIAKCWIDITDLAKPTYTLK</sequence>
<evidence type="ECO:0000313" key="4">
    <source>
        <dbReference type="Proteomes" id="UP000294299"/>
    </source>
</evidence>
<dbReference type="RefSeq" id="WP_134485036.1">
    <property type="nucleotide sequence ID" value="NZ_LR216287.1"/>
</dbReference>
<dbReference type="AlphaFoldDB" id="A0A484IDV4"/>
<evidence type="ECO:0000256" key="1">
    <source>
        <dbReference type="SAM" id="Coils"/>
    </source>
</evidence>
<dbReference type="PANTHER" id="PTHR42930">
    <property type="entry name" value="PHOSPHATE-SPECIFIC TRANSPORT SYSTEM ACCESSORY PROTEIN PHOU"/>
    <property type="match status" value="1"/>
</dbReference>
<dbReference type="Proteomes" id="UP000294299">
    <property type="component" value="Chromosome NFRAN"/>
</dbReference>
<dbReference type="InterPro" id="IPR028366">
    <property type="entry name" value="PhoU"/>
</dbReference>
<keyword evidence="1" id="KW-0175">Coiled coil</keyword>
<dbReference type="GO" id="GO:0045936">
    <property type="term" value="P:negative regulation of phosphate metabolic process"/>
    <property type="evidence" value="ECO:0007669"/>
    <property type="project" value="InterPro"/>
</dbReference>
<dbReference type="Gene3D" id="1.20.58.220">
    <property type="entry name" value="Phosphate transport system protein phou homolog 2, domain 2"/>
    <property type="match status" value="1"/>
</dbReference>
<feature type="domain" description="PhoU" evidence="2">
    <location>
        <begin position="160"/>
        <end position="246"/>
    </location>
</feature>
<dbReference type="KEGG" id="nfn:NFRAN_2674"/>
<evidence type="ECO:0000259" key="2">
    <source>
        <dbReference type="Pfam" id="PF01895"/>
    </source>
</evidence>
<feature type="coiled-coil region" evidence="1">
    <location>
        <begin position="288"/>
        <end position="315"/>
    </location>
</feature>
<protein>
    <submittedName>
        <fullName evidence="3">PhoU domain protein</fullName>
    </submittedName>
</protein>
<gene>
    <name evidence="3" type="ORF">NFRAN_2674</name>
</gene>
<dbReference type="GeneID" id="39421818"/>
<reference evidence="3 4" key="1">
    <citation type="submission" date="2019-02" db="EMBL/GenBank/DDBJ databases">
        <authorList>
            <person name="Lehtovirta-Morley E L."/>
        </authorList>
    </citation>
    <scope>NUCLEOTIDE SEQUENCE [LARGE SCALE GENOMIC DNA]</scope>
    <source>
        <strain evidence="3">NFRAN1</strain>
    </source>
</reference>
<accession>A0A484IDV4</accession>
<dbReference type="InterPro" id="IPR026022">
    <property type="entry name" value="PhoU_dom"/>
</dbReference>
<proteinExistence type="predicted"/>